<evidence type="ECO:0000256" key="14">
    <source>
        <dbReference type="RuleBase" id="RU364006"/>
    </source>
</evidence>
<evidence type="ECO:0000256" key="4">
    <source>
        <dbReference type="ARBA" id="ARBA00012783"/>
    </source>
</evidence>
<dbReference type="NCBIfam" id="TIGR01354">
    <property type="entry name" value="cyt_deam_tetra"/>
    <property type="match status" value="1"/>
</dbReference>
<dbReference type="InterPro" id="IPR002125">
    <property type="entry name" value="CMP_dCMP_dom"/>
</dbReference>
<dbReference type="GO" id="GO:0008270">
    <property type="term" value="F:zinc ion binding"/>
    <property type="evidence" value="ECO:0007669"/>
    <property type="project" value="UniProtKB-UniRule"/>
</dbReference>
<feature type="active site" description="Proton donor" evidence="12">
    <location>
        <position position="55"/>
    </location>
</feature>
<evidence type="ECO:0000256" key="9">
    <source>
        <dbReference type="ARBA" id="ARBA00032005"/>
    </source>
</evidence>
<evidence type="ECO:0000256" key="12">
    <source>
        <dbReference type="PIRSR" id="PIRSR606262-1"/>
    </source>
</evidence>
<dbReference type="Pfam" id="PF00383">
    <property type="entry name" value="dCMP_cyt_deam_1"/>
    <property type="match status" value="1"/>
</dbReference>
<evidence type="ECO:0000313" key="17">
    <source>
        <dbReference type="Proteomes" id="UP000245695"/>
    </source>
</evidence>
<dbReference type="PANTHER" id="PTHR11644">
    <property type="entry name" value="CYTIDINE DEAMINASE"/>
    <property type="match status" value="1"/>
</dbReference>
<evidence type="ECO:0000259" key="15">
    <source>
        <dbReference type="PROSITE" id="PS51747"/>
    </source>
</evidence>
<feature type="binding site" evidence="13">
    <location>
        <position position="53"/>
    </location>
    <ligand>
        <name>Zn(2+)</name>
        <dbReference type="ChEBI" id="CHEBI:29105"/>
        <note>catalytic</note>
    </ligand>
</feature>
<dbReference type="NCBIfam" id="NF004064">
    <property type="entry name" value="PRK05578.1"/>
    <property type="match status" value="1"/>
</dbReference>
<evidence type="ECO:0000256" key="11">
    <source>
        <dbReference type="ARBA" id="ARBA00049558"/>
    </source>
</evidence>
<comment type="similarity">
    <text evidence="3 14">Belongs to the cytidine and deoxycytidylate deaminase family.</text>
</comment>
<keyword evidence="6 13" id="KW-0479">Metal-binding</keyword>
<dbReference type="RefSeq" id="WP_092927031.1">
    <property type="nucleotide sequence ID" value="NZ_FJTZ01000012.1"/>
</dbReference>
<dbReference type="AlphaFoldDB" id="A0A2P2BP97"/>
<dbReference type="SUPFAM" id="SSF53927">
    <property type="entry name" value="Cytidine deaminase-like"/>
    <property type="match status" value="1"/>
</dbReference>
<dbReference type="Gene3D" id="3.40.140.10">
    <property type="entry name" value="Cytidine Deaminase, domain 2"/>
    <property type="match status" value="1"/>
</dbReference>
<dbReference type="FunFam" id="3.40.140.10:FF:000008">
    <property type="entry name" value="Cytidine deaminase"/>
    <property type="match status" value="1"/>
</dbReference>
<dbReference type="GO" id="GO:0004126">
    <property type="term" value="F:cytidine deaminase activity"/>
    <property type="evidence" value="ECO:0007669"/>
    <property type="project" value="UniProtKB-UniRule"/>
</dbReference>
<proteinExistence type="inferred from homology"/>
<evidence type="ECO:0000256" key="7">
    <source>
        <dbReference type="ARBA" id="ARBA00022801"/>
    </source>
</evidence>
<comment type="function">
    <text evidence="2 14">This enzyme scavenges exogenous and endogenous cytidine and 2'-deoxycytidine for UMP synthesis.</text>
</comment>
<dbReference type="InterPro" id="IPR016193">
    <property type="entry name" value="Cytidine_deaminase-like"/>
</dbReference>
<dbReference type="GO" id="GO:0005829">
    <property type="term" value="C:cytosol"/>
    <property type="evidence" value="ECO:0007669"/>
    <property type="project" value="TreeGrafter"/>
</dbReference>
<evidence type="ECO:0000256" key="2">
    <source>
        <dbReference type="ARBA" id="ARBA00003949"/>
    </source>
</evidence>
<gene>
    <name evidence="16" type="ORF">FRIFI_0631</name>
</gene>
<dbReference type="PROSITE" id="PS51747">
    <property type="entry name" value="CYT_DCMP_DEAMINASES_2"/>
    <property type="match status" value="1"/>
</dbReference>
<evidence type="ECO:0000256" key="6">
    <source>
        <dbReference type="ARBA" id="ARBA00022723"/>
    </source>
</evidence>
<feature type="binding site" evidence="13">
    <location>
        <position position="89"/>
    </location>
    <ligand>
        <name>Zn(2+)</name>
        <dbReference type="ChEBI" id="CHEBI:29105"/>
        <note>catalytic</note>
    </ligand>
</feature>
<comment type="catalytic activity">
    <reaction evidence="10 14">
        <text>2'-deoxycytidine + H2O + H(+) = 2'-deoxyuridine + NH4(+)</text>
        <dbReference type="Rhea" id="RHEA:13433"/>
        <dbReference type="ChEBI" id="CHEBI:15377"/>
        <dbReference type="ChEBI" id="CHEBI:15378"/>
        <dbReference type="ChEBI" id="CHEBI:15698"/>
        <dbReference type="ChEBI" id="CHEBI:16450"/>
        <dbReference type="ChEBI" id="CHEBI:28938"/>
        <dbReference type="EC" id="3.5.4.5"/>
    </reaction>
</comment>
<protein>
    <recommendedName>
        <fullName evidence="5 14">Cytidine deaminase</fullName>
        <ecNumber evidence="4 14">3.5.4.5</ecNumber>
    </recommendedName>
    <alternativeName>
        <fullName evidence="9 14">Cytidine aminohydrolase</fullName>
    </alternativeName>
</protein>
<dbReference type="PANTHER" id="PTHR11644:SF2">
    <property type="entry name" value="CYTIDINE DEAMINASE"/>
    <property type="match status" value="1"/>
</dbReference>
<dbReference type="EC" id="3.5.4.5" evidence="4 14"/>
<evidence type="ECO:0000313" key="16">
    <source>
        <dbReference type="EMBL" id="CEI72178.1"/>
    </source>
</evidence>
<keyword evidence="8 13" id="KW-0862">Zinc</keyword>
<dbReference type="InterPro" id="IPR006262">
    <property type="entry name" value="Cyt_deam_tetra"/>
</dbReference>
<dbReference type="CDD" id="cd01283">
    <property type="entry name" value="cytidine_deaminase"/>
    <property type="match status" value="1"/>
</dbReference>
<evidence type="ECO:0000256" key="3">
    <source>
        <dbReference type="ARBA" id="ARBA00006576"/>
    </source>
</evidence>
<dbReference type="PROSITE" id="PS00903">
    <property type="entry name" value="CYT_DCMP_DEAMINASES_1"/>
    <property type="match status" value="1"/>
</dbReference>
<dbReference type="EMBL" id="LN650648">
    <property type="protein sequence ID" value="CEI72178.1"/>
    <property type="molecule type" value="Genomic_DNA"/>
</dbReference>
<evidence type="ECO:0000256" key="8">
    <source>
        <dbReference type="ARBA" id="ARBA00022833"/>
    </source>
</evidence>
<dbReference type="GO" id="GO:0042802">
    <property type="term" value="F:identical protein binding"/>
    <property type="evidence" value="ECO:0007669"/>
    <property type="project" value="UniProtKB-ARBA"/>
</dbReference>
<reference evidence="16 17" key="1">
    <citation type="submission" date="2014-09" db="EMBL/GenBank/DDBJ databases">
        <authorList>
            <person name="Hornung B.V."/>
        </authorList>
    </citation>
    <scope>NUCLEOTIDE SEQUENCE [LARGE SCALE GENOMIC DNA]</scope>
    <source>
        <strain evidence="16 17">FRIFI</strain>
    </source>
</reference>
<evidence type="ECO:0000256" key="10">
    <source>
        <dbReference type="ARBA" id="ARBA00049252"/>
    </source>
</evidence>
<accession>A0A2P2BP97</accession>
<evidence type="ECO:0000256" key="13">
    <source>
        <dbReference type="PIRSR" id="PIRSR606262-3"/>
    </source>
</evidence>
<dbReference type="GO" id="GO:0055086">
    <property type="term" value="P:nucleobase-containing small molecule metabolic process"/>
    <property type="evidence" value="ECO:0007669"/>
    <property type="project" value="UniProtKB-ARBA"/>
</dbReference>
<dbReference type="InterPro" id="IPR050202">
    <property type="entry name" value="Cyt/Deoxycyt_deaminase"/>
</dbReference>
<comment type="catalytic activity">
    <reaction evidence="11 14">
        <text>cytidine + H2O + H(+) = uridine + NH4(+)</text>
        <dbReference type="Rhea" id="RHEA:16069"/>
        <dbReference type="ChEBI" id="CHEBI:15377"/>
        <dbReference type="ChEBI" id="CHEBI:15378"/>
        <dbReference type="ChEBI" id="CHEBI:16704"/>
        <dbReference type="ChEBI" id="CHEBI:17562"/>
        <dbReference type="ChEBI" id="CHEBI:28938"/>
        <dbReference type="EC" id="3.5.4.5"/>
    </reaction>
</comment>
<keyword evidence="17" id="KW-1185">Reference proteome</keyword>
<dbReference type="Proteomes" id="UP000245695">
    <property type="component" value="Chromosome 1"/>
</dbReference>
<feature type="binding site" evidence="13">
    <location>
        <position position="92"/>
    </location>
    <ligand>
        <name>Zn(2+)</name>
        <dbReference type="ChEBI" id="CHEBI:29105"/>
        <note>catalytic</note>
    </ligand>
</feature>
<feature type="domain" description="CMP/dCMP-type deaminase" evidence="15">
    <location>
        <begin position="1"/>
        <end position="130"/>
    </location>
</feature>
<evidence type="ECO:0000256" key="1">
    <source>
        <dbReference type="ARBA" id="ARBA00001947"/>
    </source>
</evidence>
<name>A0A2P2BP97_9FIRM</name>
<dbReference type="GO" id="GO:0072527">
    <property type="term" value="P:pyrimidine-containing compound metabolic process"/>
    <property type="evidence" value="ECO:0007669"/>
    <property type="project" value="UniProtKB-ARBA"/>
</dbReference>
<keyword evidence="7 14" id="KW-0378">Hydrolase</keyword>
<comment type="cofactor">
    <cofactor evidence="1 13 14">
        <name>Zn(2+)</name>
        <dbReference type="ChEBI" id="CHEBI:29105"/>
    </cofactor>
</comment>
<sequence>MNNKELLKIAEEARKHSYSPYSKFRVGAALLTKDGKVFTGCNVECASFGATNCAERTAIFKAISEGHRDIEAIAVASDNSEKNESTYPCAICRQVIIEFGLDIRIITGYSEGTIKETTIKELVPHYFSGIDFVDNHK</sequence>
<evidence type="ECO:0000256" key="5">
    <source>
        <dbReference type="ARBA" id="ARBA00018266"/>
    </source>
</evidence>
<dbReference type="InterPro" id="IPR016192">
    <property type="entry name" value="APOBEC/CMP_deaminase_Zn-bd"/>
</dbReference>
<organism evidence="16 17">
    <name type="scientific">Romboutsia hominis</name>
    <dbReference type="NCBI Taxonomy" id="1507512"/>
    <lineage>
        <taxon>Bacteria</taxon>
        <taxon>Bacillati</taxon>
        <taxon>Bacillota</taxon>
        <taxon>Clostridia</taxon>
        <taxon>Peptostreptococcales</taxon>
        <taxon>Peptostreptococcaceae</taxon>
        <taxon>Romboutsia</taxon>
    </lineage>
</organism>
<dbReference type="KEGG" id="rhom:FRIFI_0631"/>